<dbReference type="PRINTS" id="PR00469">
    <property type="entry name" value="PNDRDTASEII"/>
</dbReference>
<dbReference type="PANTHER" id="PTHR48105">
    <property type="entry name" value="THIOREDOXIN REDUCTASE 1-RELATED-RELATED"/>
    <property type="match status" value="1"/>
</dbReference>
<feature type="domain" description="FAD/NAD(P)-binding" evidence="3">
    <location>
        <begin position="10"/>
        <end position="289"/>
    </location>
</feature>
<proteinExistence type="predicted"/>
<dbReference type="InterPro" id="IPR050097">
    <property type="entry name" value="Ferredoxin-NADP_redctase_2"/>
</dbReference>
<dbReference type="Pfam" id="PF07992">
    <property type="entry name" value="Pyr_redox_2"/>
    <property type="match status" value="1"/>
</dbReference>
<evidence type="ECO:0000313" key="5">
    <source>
        <dbReference type="Proteomes" id="UP000268094"/>
    </source>
</evidence>
<dbReference type="PRINTS" id="PR00368">
    <property type="entry name" value="FADPNR"/>
</dbReference>
<accession>A0A3A8JAY3</accession>
<sequence length="309" mass="33271">MEQRETEAVDVLIAGGGPAGLSAALVLGRACKRVWLCDAGARRNAAATHIHGFVTRDGTPPEEFRRIGREQLAPYDITFREEQVVTVTPLGGENGFHVRLEGGTQVRARRVLLALGAVDEPPALPGMREAWGHSAFQCPHCHGWEIRGKAWGVLLDSVPLVDFAIMLTGWTRNVTAFTRGTFALPPEARERLTMAGVRLETGPLERLLVEADGVLRGAQRMDGTVVPLDALFLKPKQHLPPLVRTLGLALDDAGYVRVSPQCETSIPGLFAAGDVTTPVQTAMGAAYQGALTGWTMVHGLNIHAEPPHP</sequence>
<dbReference type="InterPro" id="IPR023753">
    <property type="entry name" value="FAD/NAD-binding_dom"/>
</dbReference>
<protein>
    <submittedName>
        <fullName evidence="4">NAD(P)/FAD-dependent oxidoreductase</fullName>
    </submittedName>
</protein>
<reference evidence="5" key="1">
    <citation type="submission" date="2018-09" db="EMBL/GenBank/DDBJ databases">
        <authorList>
            <person name="Livingstone P.G."/>
            <person name="Whitworth D.E."/>
        </authorList>
    </citation>
    <scope>NUCLEOTIDE SEQUENCE [LARGE SCALE GENOMIC DNA]</scope>
    <source>
        <strain evidence="5">CA054A</strain>
    </source>
</reference>
<dbReference type="InterPro" id="IPR036188">
    <property type="entry name" value="FAD/NAD-bd_sf"/>
</dbReference>
<dbReference type="EMBL" id="RAVZ01000022">
    <property type="protein sequence ID" value="RKG92615.1"/>
    <property type="molecule type" value="Genomic_DNA"/>
</dbReference>
<comment type="caution">
    <text evidence="4">The sequence shown here is derived from an EMBL/GenBank/DDBJ whole genome shotgun (WGS) entry which is preliminary data.</text>
</comment>
<name>A0A3A8JAY3_9BACT</name>
<evidence type="ECO:0000259" key="3">
    <source>
        <dbReference type="Pfam" id="PF07992"/>
    </source>
</evidence>
<evidence type="ECO:0000313" key="4">
    <source>
        <dbReference type="EMBL" id="RKG92615.1"/>
    </source>
</evidence>
<organism evidence="4 5">
    <name type="scientific">Corallococcus terminator</name>
    <dbReference type="NCBI Taxonomy" id="2316733"/>
    <lineage>
        <taxon>Bacteria</taxon>
        <taxon>Pseudomonadati</taxon>
        <taxon>Myxococcota</taxon>
        <taxon>Myxococcia</taxon>
        <taxon>Myxococcales</taxon>
        <taxon>Cystobacterineae</taxon>
        <taxon>Myxococcaceae</taxon>
        <taxon>Corallococcus</taxon>
    </lineage>
</organism>
<gene>
    <name evidence="4" type="ORF">D7V88_05490</name>
</gene>
<dbReference type="AlphaFoldDB" id="A0A3A8JAY3"/>
<dbReference type="GO" id="GO:0016491">
    <property type="term" value="F:oxidoreductase activity"/>
    <property type="evidence" value="ECO:0007669"/>
    <property type="project" value="UniProtKB-KW"/>
</dbReference>
<keyword evidence="2" id="KW-0560">Oxidoreductase</keyword>
<dbReference type="OrthoDB" id="9806179at2"/>
<evidence type="ECO:0000256" key="2">
    <source>
        <dbReference type="ARBA" id="ARBA00023002"/>
    </source>
</evidence>
<keyword evidence="5" id="KW-1185">Reference proteome</keyword>
<keyword evidence="1" id="KW-0285">Flavoprotein</keyword>
<dbReference type="SUPFAM" id="SSF51905">
    <property type="entry name" value="FAD/NAD(P)-binding domain"/>
    <property type="match status" value="1"/>
</dbReference>
<dbReference type="Proteomes" id="UP000268094">
    <property type="component" value="Unassembled WGS sequence"/>
</dbReference>
<evidence type="ECO:0000256" key="1">
    <source>
        <dbReference type="ARBA" id="ARBA00022630"/>
    </source>
</evidence>
<dbReference type="Gene3D" id="3.50.50.60">
    <property type="entry name" value="FAD/NAD(P)-binding domain"/>
    <property type="match status" value="2"/>
</dbReference>